<dbReference type="EMBL" id="RJTM01000154">
    <property type="protein sequence ID" value="RNL77942.1"/>
    <property type="molecule type" value="Genomic_DNA"/>
</dbReference>
<dbReference type="AlphaFoldDB" id="A0A3N0DQN9"/>
<reference evidence="1 2" key="1">
    <citation type="submission" date="2018-10" db="EMBL/GenBank/DDBJ databases">
        <title>Sinomicrobium pectinilyticum sp. nov., a pectinase-producing bacterium isolated from alkaline and saline soil, and emended description of the genus Sinomicrobium.</title>
        <authorList>
            <person name="Cheng B."/>
            <person name="Li C."/>
            <person name="Lai Q."/>
            <person name="Du M."/>
            <person name="Shao Z."/>
            <person name="Xu P."/>
            <person name="Yang C."/>
        </authorList>
    </citation>
    <scope>NUCLEOTIDE SEQUENCE [LARGE SCALE GENOMIC DNA]</scope>
    <source>
        <strain evidence="1 2">5DNS001</strain>
    </source>
</reference>
<accession>A0A3N0DQN9</accession>
<keyword evidence="2" id="KW-1185">Reference proteome</keyword>
<proteinExistence type="predicted"/>
<evidence type="ECO:0000313" key="2">
    <source>
        <dbReference type="Proteomes" id="UP000267469"/>
    </source>
</evidence>
<dbReference type="Proteomes" id="UP000267469">
    <property type="component" value="Unassembled WGS sequence"/>
</dbReference>
<gene>
    <name evidence="1" type="ORF">ED312_20340</name>
</gene>
<protein>
    <submittedName>
        <fullName evidence="1">Uncharacterized protein</fullName>
    </submittedName>
</protein>
<comment type="caution">
    <text evidence="1">The sequence shown here is derived from an EMBL/GenBank/DDBJ whole genome shotgun (WGS) entry which is preliminary data.</text>
</comment>
<dbReference type="RefSeq" id="WP_123217862.1">
    <property type="nucleotide sequence ID" value="NZ_RJTM01000154.1"/>
</dbReference>
<evidence type="ECO:0000313" key="1">
    <source>
        <dbReference type="EMBL" id="RNL77942.1"/>
    </source>
</evidence>
<name>A0A3N0DQN9_SINP1</name>
<sequence length="60" mass="6336">MFKIIFKHIGDVLNTTLVVVPSAGYQIRFTASSGDPATVMKDETGGTGTGHVTNVTVNKI</sequence>
<dbReference type="OrthoDB" id="1247601at2"/>
<organism evidence="1 2">
    <name type="scientific">Sinomicrobium pectinilyticum</name>
    <dbReference type="NCBI Taxonomy" id="1084421"/>
    <lineage>
        <taxon>Bacteria</taxon>
        <taxon>Pseudomonadati</taxon>
        <taxon>Bacteroidota</taxon>
        <taxon>Flavobacteriia</taxon>
        <taxon>Flavobacteriales</taxon>
        <taxon>Flavobacteriaceae</taxon>
        <taxon>Sinomicrobium</taxon>
    </lineage>
</organism>